<proteinExistence type="inferred from homology"/>
<gene>
    <name evidence="9" type="ORF">J2751_000325</name>
</gene>
<evidence type="ECO:0000256" key="1">
    <source>
        <dbReference type="ARBA" id="ARBA00001933"/>
    </source>
</evidence>
<dbReference type="PROSITE" id="PS00105">
    <property type="entry name" value="AA_TRANSFER_CLASS_1"/>
    <property type="match status" value="1"/>
</dbReference>
<keyword evidence="10" id="KW-1185">Reference proteome</keyword>
<comment type="caution">
    <text evidence="9">The sequence shown here is derived from an EMBL/GenBank/DDBJ whole genome shotgun (WGS) entry which is preliminary data.</text>
</comment>
<feature type="domain" description="Aminotransferase class I/classII large" evidence="8">
    <location>
        <begin position="21"/>
        <end position="357"/>
    </location>
</feature>
<comment type="subunit">
    <text evidence="3">Homodimer.</text>
</comment>
<evidence type="ECO:0000256" key="4">
    <source>
        <dbReference type="ARBA" id="ARBA00022576"/>
    </source>
</evidence>
<dbReference type="PANTHER" id="PTHR46383">
    <property type="entry name" value="ASPARTATE AMINOTRANSFERASE"/>
    <property type="match status" value="1"/>
</dbReference>
<keyword evidence="4 7" id="KW-0032">Aminotransferase</keyword>
<dbReference type="Gene3D" id="3.90.1150.10">
    <property type="entry name" value="Aspartate Aminotransferase, domain 1"/>
    <property type="match status" value="1"/>
</dbReference>
<keyword evidence="6" id="KW-0663">Pyridoxal phosphate</keyword>
<evidence type="ECO:0000256" key="5">
    <source>
        <dbReference type="ARBA" id="ARBA00022679"/>
    </source>
</evidence>
<dbReference type="InterPro" id="IPR004839">
    <property type="entry name" value="Aminotransferase_I/II_large"/>
</dbReference>
<dbReference type="Proteomes" id="UP000823588">
    <property type="component" value="Unassembled WGS sequence"/>
</dbReference>
<dbReference type="GO" id="GO:0008483">
    <property type="term" value="F:transaminase activity"/>
    <property type="evidence" value="ECO:0007669"/>
    <property type="project" value="UniProtKB-KW"/>
</dbReference>
<name>A0A8T4GB60_9EURY</name>
<dbReference type="CDD" id="cd00609">
    <property type="entry name" value="AAT_like"/>
    <property type="match status" value="1"/>
</dbReference>
<dbReference type="SUPFAM" id="SSF53383">
    <property type="entry name" value="PLP-dependent transferases"/>
    <property type="match status" value="1"/>
</dbReference>
<evidence type="ECO:0000256" key="3">
    <source>
        <dbReference type="ARBA" id="ARBA00011738"/>
    </source>
</evidence>
<evidence type="ECO:0000256" key="7">
    <source>
        <dbReference type="RuleBase" id="RU000481"/>
    </source>
</evidence>
<evidence type="ECO:0000256" key="6">
    <source>
        <dbReference type="ARBA" id="ARBA00022898"/>
    </source>
</evidence>
<comment type="similarity">
    <text evidence="2 7">Belongs to the class-I pyridoxal-phosphate-dependent aminotransferase family.</text>
</comment>
<dbReference type="Gene3D" id="3.40.640.10">
    <property type="entry name" value="Type I PLP-dependent aspartate aminotransferase-like (Major domain)"/>
    <property type="match status" value="1"/>
</dbReference>
<dbReference type="InterPro" id="IPR015421">
    <property type="entry name" value="PyrdxlP-dep_Trfase_major"/>
</dbReference>
<evidence type="ECO:0000256" key="2">
    <source>
        <dbReference type="ARBA" id="ARBA00007441"/>
    </source>
</evidence>
<organism evidence="9 10">
    <name type="scientific">Halorubrum alkaliphilum</name>
    <dbReference type="NCBI Taxonomy" id="261290"/>
    <lineage>
        <taxon>Archaea</taxon>
        <taxon>Methanobacteriati</taxon>
        <taxon>Methanobacteriota</taxon>
        <taxon>Stenosarchaea group</taxon>
        <taxon>Halobacteria</taxon>
        <taxon>Halobacteriales</taxon>
        <taxon>Haloferacaceae</taxon>
        <taxon>Halorubrum</taxon>
    </lineage>
</organism>
<dbReference type="OrthoDB" id="372018at2157"/>
<reference evidence="9" key="1">
    <citation type="submission" date="2021-03" db="EMBL/GenBank/DDBJ databases">
        <title>Genomic Encyclopedia of Type Strains, Phase IV (KMG-IV): sequencing the most valuable type-strain genomes for metagenomic binning, comparative biology and taxonomic classification.</title>
        <authorList>
            <person name="Goeker M."/>
        </authorList>
    </citation>
    <scope>NUCLEOTIDE SEQUENCE</scope>
    <source>
        <strain evidence="9">DSM 23564</strain>
    </source>
</reference>
<keyword evidence="5 7" id="KW-0808">Transferase</keyword>
<dbReference type="PANTHER" id="PTHR46383:SF2">
    <property type="entry name" value="AMINOTRANSFERASE"/>
    <property type="match status" value="1"/>
</dbReference>
<dbReference type="EMBL" id="JAGGKQ010000002">
    <property type="protein sequence ID" value="MBP1921336.1"/>
    <property type="molecule type" value="Genomic_DNA"/>
</dbReference>
<dbReference type="EC" id="2.6.1.-" evidence="7"/>
<dbReference type="AlphaFoldDB" id="A0A8T4GB60"/>
<evidence type="ECO:0000313" key="9">
    <source>
        <dbReference type="EMBL" id="MBP1921336.1"/>
    </source>
</evidence>
<comment type="cofactor">
    <cofactor evidence="1 7">
        <name>pyridoxal 5'-phosphate</name>
        <dbReference type="ChEBI" id="CHEBI:597326"/>
    </cofactor>
</comment>
<dbReference type="GO" id="GO:0030170">
    <property type="term" value="F:pyridoxal phosphate binding"/>
    <property type="evidence" value="ECO:0007669"/>
    <property type="project" value="InterPro"/>
</dbReference>
<sequence length="376" mass="40812">MEYEEPKFFHVMEYAAAADGDVVDMVSGNPDWEPPAALRDALSEYANGPSEAFQYPPSEGIRGLRESIAARRNVDPDRIVVTNGTGEANYLAMARAFERDAGDEALLMDPVYPYYPGKTELLGGEPTLVPTERDGSLDIEAVRAAASDGTALIVLNTPNNPTGAVYDVENVREVVEVAEAVDALVVVDEVYDHFDFSGRFESALTLDSERVIVTSGFSKSMAITGFRVGYAVLPDEHAFPAKARHMLVNVAGSRPAQYAVAEALSATDADYYAEARDRLADRIDAFTAALDEAGAAYTRPEGAFYVLARFDGFPGTMANVKRLIDEAGVAGMPGETFGTARDEWIRFALVTPRAVEAAERLVEYFASDRKACREES</sequence>
<protein>
    <recommendedName>
        <fullName evidence="7">Aminotransferase</fullName>
        <ecNumber evidence="7">2.6.1.-</ecNumber>
    </recommendedName>
</protein>
<accession>A0A8T4GB60</accession>
<dbReference type="GO" id="GO:0006520">
    <property type="term" value="P:amino acid metabolic process"/>
    <property type="evidence" value="ECO:0007669"/>
    <property type="project" value="InterPro"/>
</dbReference>
<dbReference type="InterPro" id="IPR015422">
    <property type="entry name" value="PyrdxlP-dep_Trfase_small"/>
</dbReference>
<evidence type="ECO:0000259" key="8">
    <source>
        <dbReference type="Pfam" id="PF00155"/>
    </source>
</evidence>
<evidence type="ECO:0000313" key="10">
    <source>
        <dbReference type="Proteomes" id="UP000823588"/>
    </source>
</evidence>
<dbReference type="InterPro" id="IPR050596">
    <property type="entry name" value="AspAT/PAT-like"/>
</dbReference>
<dbReference type="InterPro" id="IPR015424">
    <property type="entry name" value="PyrdxlP-dep_Trfase"/>
</dbReference>
<dbReference type="InterPro" id="IPR004838">
    <property type="entry name" value="NHTrfase_class1_PyrdxlP-BS"/>
</dbReference>
<dbReference type="Pfam" id="PF00155">
    <property type="entry name" value="Aminotran_1_2"/>
    <property type="match status" value="1"/>
</dbReference>
<dbReference type="RefSeq" id="WP_209482720.1">
    <property type="nucleotide sequence ID" value="NZ_JAGGKQ010000002.1"/>
</dbReference>